<dbReference type="Proteomes" id="UP000388235">
    <property type="component" value="Chromosome"/>
</dbReference>
<evidence type="ECO:0000256" key="1">
    <source>
        <dbReference type="SAM" id="SignalP"/>
    </source>
</evidence>
<name>A0A5Q2Q9A4_9GAMM</name>
<sequence length="135" mass="15522">MLRHTLVCALTLLSLPALAAPWVVLDVRHHSYNDRVRVVFDLDRNLAHRTTFDERSIWLTFPGTLKRLPCAALPGHIDMRRTDDGIRLGYPNDFWVQSFQLANPPRMVVDFYGRIGREVITPNEQAPTLQGQRCD</sequence>
<dbReference type="AlphaFoldDB" id="A0A5Q2Q9A4"/>
<proteinExistence type="predicted"/>
<accession>A0A5Q2Q9A4</accession>
<keyword evidence="1" id="KW-0732">Signal</keyword>
<evidence type="ECO:0000313" key="3">
    <source>
        <dbReference type="Proteomes" id="UP000388235"/>
    </source>
</evidence>
<reference evidence="2 3" key="1">
    <citation type="submission" date="2019-11" db="EMBL/GenBank/DDBJ databases">
        <authorList>
            <person name="Khan S.A."/>
            <person name="Jeon C.O."/>
            <person name="Chun B.H."/>
        </authorList>
    </citation>
    <scope>NUCLEOTIDE SEQUENCE [LARGE SCALE GENOMIC DNA]</scope>
    <source>
        <strain evidence="2 3">IMCC 1097</strain>
    </source>
</reference>
<dbReference type="RefSeq" id="WP_153712998.1">
    <property type="nucleotide sequence ID" value="NZ_CP045871.1"/>
</dbReference>
<keyword evidence="3" id="KW-1185">Reference proteome</keyword>
<gene>
    <name evidence="2" type="ORF">GH975_02485</name>
</gene>
<feature type="signal peptide" evidence="1">
    <location>
        <begin position="1"/>
        <end position="19"/>
    </location>
</feature>
<evidence type="ECO:0000313" key="2">
    <source>
        <dbReference type="EMBL" id="QGG79494.1"/>
    </source>
</evidence>
<organism evidence="2 3">
    <name type="scientific">Litorivicinus lipolyticus</name>
    <dbReference type="NCBI Taxonomy" id="418701"/>
    <lineage>
        <taxon>Bacteria</taxon>
        <taxon>Pseudomonadati</taxon>
        <taxon>Pseudomonadota</taxon>
        <taxon>Gammaproteobacteria</taxon>
        <taxon>Oceanospirillales</taxon>
        <taxon>Litorivicinaceae</taxon>
        <taxon>Litorivicinus</taxon>
    </lineage>
</organism>
<feature type="chain" id="PRO_5024281051" evidence="1">
    <location>
        <begin position="20"/>
        <end position="135"/>
    </location>
</feature>
<dbReference type="EMBL" id="CP045871">
    <property type="protein sequence ID" value="QGG79494.1"/>
    <property type="molecule type" value="Genomic_DNA"/>
</dbReference>
<protein>
    <submittedName>
        <fullName evidence="2">Uncharacterized protein</fullName>
    </submittedName>
</protein>
<dbReference type="KEGG" id="llp:GH975_02485"/>